<dbReference type="GO" id="GO:0005833">
    <property type="term" value="C:hemoglobin complex"/>
    <property type="evidence" value="ECO:0007669"/>
    <property type="project" value="InterPro"/>
</dbReference>
<keyword evidence="5" id="KW-0479">Metal-binding</keyword>
<dbReference type="GO" id="GO:0005344">
    <property type="term" value="F:oxygen carrier activity"/>
    <property type="evidence" value="ECO:0007669"/>
    <property type="project" value="UniProtKB-KW"/>
</dbReference>
<keyword evidence="12" id="KW-1185">Reference proteome</keyword>
<dbReference type="GO" id="GO:0043177">
    <property type="term" value="F:organic acid binding"/>
    <property type="evidence" value="ECO:0007669"/>
    <property type="project" value="TreeGrafter"/>
</dbReference>
<dbReference type="FunFam" id="1.10.490.10:FF:000002">
    <property type="entry name" value="Hemoglobin subunit alpha"/>
    <property type="match status" value="1"/>
</dbReference>
<keyword evidence="4 7" id="KW-0561">Oxygen transport</keyword>
<dbReference type="PROSITE" id="PS01033">
    <property type="entry name" value="GLOBIN"/>
    <property type="match status" value="1"/>
</dbReference>
<dbReference type="GeneID" id="108939959"/>
<dbReference type="STRING" id="113540.ENSSFOP00015028640"/>
<reference evidence="10" key="3">
    <citation type="submission" date="2025-05" db="UniProtKB">
        <authorList>
            <consortium name="Ensembl"/>
        </authorList>
    </citation>
    <scope>IDENTIFICATION</scope>
</reference>
<feature type="domain" description="Globin" evidence="8">
    <location>
        <begin position="1"/>
        <end position="141"/>
    </location>
</feature>
<evidence type="ECO:0000313" key="11">
    <source>
        <dbReference type="Proteomes" id="UP000034805"/>
    </source>
</evidence>
<dbReference type="InterPro" id="IPR012292">
    <property type="entry name" value="Globin/Proto"/>
</dbReference>
<evidence type="ECO:0000256" key="4">
    <source>
        <dbReference type="ARBA" id="ARBA00022621"/>
    </source>
</evidence>
<dbReference type="PRINTS" id="PR00612">
    <property type="entry name" value="ALPHAHAEM"/>
</dbReference>
<dbReference type="AlphaFoldDB" id="A0A0P7Y2F2"/>
<dbReference type="GeneTree" id="ENSGT00940000154590"/>
<dbReference type="Proteomes" id="UP000034805">
    <property type="component" value="Unassembled WGS sequence"/>
</dbReference>
<dbReference type="GO" id="GO:0042744">
    <property type="term" value="P:hydrogen peroxide catabolic process"/>
    <property type="evidence" value="ECO:0007669"/>
    <property type="project" value="TreeGrafter"/>
</dbReference>
<dbReference type="InterPro" id="IPR002339">
    <property type="entry name" value="Hemoglobin_pi"/>
</dbReference>
<evidence type="ECO:0000313" key="9">
    <source>
        <dbReference type="EMBL" id="KPP59843.1"/>
    </source>
</evidence>
<dbReference type="CTD" id="563335"/>
<reference evidence="10 12" key="2">
    <citation type="submission" date="2019-04" db="EMBL/GenBank/DDBJ databases">
        <authorList>
            <consortium name="Wellcome Sanger Institute Data Sharing"/>
        </authorList>
    </citation>
    <scope>NUCLEOTIDE SEQUENCE [LARGE SCALE GENOMIC DNA]</scope>
</reference>
<evidence type="ECO:0000256" key="1">
    <source>
        <dbReference type="ARBA" id="ARBA00008705"/>
    </source>
</evidence>
<dbReference type="Ensembl" id="ENSSFOT00015028964.2">
    <property type="protein sequence ID" value="ENSSFOP00015028640.1"/>
    <property type="gene ID" value="ENSSFOG00015018401.2"/>
</dbReference>
<dbReference type="OrthoDB" id="8751793at2759"/>
<dbReference type="PRINTS" id="PR00815">
    <property type="entry name" value="PIHAEM"/>
</dbReference>
<keyword evidence="6" id="KW-0408">Iron</keyword>
<protein>
    <submittedName>
        <fullName evidence="10">Hemoglobin alpha embryonic-4</fullName>
    </submittedName>
    <submittedName>
        <fullName evidence="9">Hemoglobin subunit zeta-like</fullName>
    </submittedName>
</protein>
<dbReference type="GO" id="GO:0020037">
    <property type="term" value="F:heme binding"/>
    <property type="evidence" value="ECO:0007669"/>
    <property type="project" value="InterPro"/>
</dbReference>
<dbReference type="PANTHER" id="PTHR11442:SF97">
    <property type="entry name" value="HEMOGLOBIN SUBUNIT ALPHA-D"/>
    <property type="match status" value="1"/>
</dbReference>
<proteinExistence type="inferred from homology"/>
<dbReference type="GO" id="GO:0072562">
    <property type="term" value="C:blood microparticle"/>
    <property type="evidence" value="ECO:0007669"/>
    <property type="project" value="TreeGrafter"/>
</dbReference>
<name>A0A0P7Y2F2_SCLFO</name>
<evidence type="ECO:0000256" key="5">
    <source>
        <dbReference type="ARBA" id="ARBA00022723"/>
    </source>
</evidence>
<dbReference type="InterPro" id="IPR000971">
    <property type="entry name" value="Globin"/>
</dbReference>
<dbReference type="RefSeq" id="XP_018617178.1">
    <property type="nucleotide sequence ID" value="XM_018761662.1"/>
</dbReference>
<evidence type="ECO:0000313" key="10">
    <source>
        <dbReference type="Ensembl" id="ENSSFOP00015028640.1"/>
    </source>
</evidence>
<reference evidence="9 11" key="1">
    <citation type="submission" date="2015-08" db="EMBL/GenBank/DDBJ databases">
        <title>The genome of the Asian arowana (Scleropages formosus).</title>
        <authorList>
            <person name="Tan M.H."/>
            <person name="Gan H.M."/>
            <person name="Croft L.J."/>
            <person name="Austin C.M."/>
        </authorList>
    </citation>
    <scope>NUCLEOTIDE SEQUENCE [LARGE SCALE GENOMIC DNA]</scope>
    <source>
        <strain evidence="9">Aro1</strain>
    </source>
</reference>
<dbReference type="KEGG" id="sfm:108939959"/>
<dbReference type="SUPFAM" id="SSF46458">
    <property type="entry name" value="Globin-like"/>
    <property type="match status" value="1"/>
</dbReference>
<dbReference type="InterPro" id="IPR002338">
    <property type="entry name" value="Hemoglobin_a-typ"/>
</dbReference>
<dbReference type="InterPro" id="IPR009050">
    <property type="entry name" value="Globin-like_sf"/>
</dbReference>
<keyword evidence="2 7" id="KW-0813">Transport</keyword>
<organism evidence="9 11">
    <name type="scientific">Scleropages formosus</name>
    <name type="common">Asian bonytongue</name>
    <name type="synonym">Osteoglossum formosum</name>
    <dbReference type="NCBI Taxonomy" id="113540"/>
    <lineage>
        <taxon>Eukaryota</taxon>
        <taxon>Metazoa</taxon>
        <taxon>Chordata</taxon>
        <taxon>Craniata</taxon>
        <taxon>Vertebrata</taxon>
        <taxon>Euteleostomi</taxon>
        <taxon>Actinopterygii</taxon>
        <taxon>Neopterygii</taxon>
        <taxon>Teleostei</taxon>
        <taxon>Osteoglossocephala</taxon>
        <taxon>Osteoglossomorpha</taxon>
        <taxon>Osteoglossiformes</taxon>
        <taxon>Osteoglossidae</taxon>
        <taxon>Scleropages</taxon>
    </lineage>
</organism>
<dbReference type="Pfam" id="PF00042">
    <property type="entry name" value="Globin"/>
    <property type="match status" value="1"/>
</dbReference>
<evidence type="ECO:0000256" key="2">
    <source>
        <dbReference type="ARBA" id="ARBA00022448"/>
    </source>
</evidence>
<dbReference type="GO" id="GO:0004601">
    <property type="term" value="F:peroxidase activity"/>
    <property type="evidence" value="ECO:0007669"/>
    <property type="project" value="TreeGrafter"/>
</dbReference>
<gene>
    <name evidence="10" type="primary">hbae4</name>
    <name evidence="9" type="ORF">Z043_122203</name>
</gene>
<evidence type="ECO:0000256" key="6">
    <source>
        <dbReference type="ARBA" id="ARBA00023004"/>
    </source>
</evidence>
<dbReference type="Gene3D" id="1.10.490.10">
    <property type="entry name" value="Globins"/>
    <property type="match status" value="1"/>
</dbReference>
<dbReference type="InterPro" id="IPR050056">
    <property type="entry name" value="Hemoglobin_oxygen_transport"/>
</dbReference>
<dbReference type="GO" id="GO:0031838">
    <property type="term" value="C:haptoglobin-hemoglobin complex"/>
    <property type="evidence" value="ECO:0007669"/>
    <property type="project" value="TreeGrafter"/>
</dbReference>
<dbReference type="GO" id="GO:0019825">
    <property type="term" value="F:oxygen binding"/>
    <property type="evidence" value="ECO:0007669"/>
    <property type="project" value="InterPro"/>
</dbReference>
<dbReference type="Proteomes" id="UP000694397">
    <property type="component" value="Chromosome 20"/>
</dbReference>
<keyword evidence="3 7" id="KW-0349">Heme</keyword>
<dbReference type="PANTHER" id="PTHR11442">
    <property type="entry name" value="HEMOGLOBIN FAMILY MEMBER"/>
    <property type="match status" value="1"/>
</dbReference>
<sequence>MLSKFEKELLVTIWEKVAEDAEEIGAESLLRMFSCFPKTKTYFAHLDISPQSEHLRSHGKKIIMAIVEGSKNISALTTTMAPLSALHAYQLKIHPTNFKLLCHCILVTLACRMADEFTPVAHAALDKFLSALAAVLSEKYR</sequence>
<dbReference type="GO" id="GO:0005506">
    <property type="term" value="F:iron ion binding"/>
    <property type="evidence" value="ECO:0007669"/>
    <property type="project" value="InterPro"/>
</dbReference>
<evidence type="ECO:0000256" key="7">
    <source>
        <dbReference type="RuleBase" id="RU000356"/>
    </source>
</evidence>
<comment type="similarity">
    <text evidence="1 7">Belongs to the globin family.</text>
</comment>
<accession>A0A0P7Y2F2</accession>
<dbReference type="CDD" id="cd08927">
    <property type="entry name" value="Hb-alpha-like"/>
    <property type="match status" value="1"/>
</dbReference>
<dbReference type="EMBL" id="JARO02011517">
    <property type="protein sequence ID" value="KPP59843.1"/>
    <property type="molecule type" value="Genomic_DNA"/>
</dbReference>
<evidence type="ECO:0000256" key="3">
    <source>
        <dbReference type="ARBA" id="ARBA00022617"/>
    </source>
</evidence>
<evidence type="ECO:0000313" key="12">
    <source>
        <dbReference type="Proteomes" id="UP000694397"/>
    </source>
</evidence>
<evidence type="ECO:0000259" key="8">
    <source>
        <dbReference type="PROSITE" id="PS01033"/>
    </source>
</evidence>
<dbReference type="GO" id="GO:0031720">
    <property type="term" value="F:haptoglobin binding"/>
    <property type="evidence" value="ECO:0007669"/>
    <property type="project" value="TreeGrafter"/>
</dbReference>